<dbReference type="SUPFAM" id="SSF47616">
    <property type="entry name" value="GST C-terminal domain-like"/>
    <property type="match status" value="1"/>
</dbReference>
<keyword evidence="2" id="KW-0808">Transferase</keyword>
<gene>
    <name evidence="2" type="ORF">GMRT_11292</name>
</gene>
<evidence type="ECO:0000313" key="2">
    <source>
        <dbReference type="EMBL" id="TNJ27416.1"/>
    </source>
</evidence>
<dbReference type="Gene3D" id="1.20.1050.10">
    <property type="match status" value="1"/>
</dbReference>
<dbReference type="InterPro" id="IPR004045">
    <property type="entry name" value="Glutathione_S-Trfase_N"/>
</dbReference>
<sequence>MRPRLIYYDARGTCLRVRLMLADLGVEYDWVPLSDPHALLEARGKAPCGSLPIWEEGGGALVISGANTILEYLGARLSVQSDDLQVRAVARELEEYCNEYERALWGKRDAVAAHLAQASEGTRSEANATYDRNRLIPMLVVLGTTYQSLRRLLARPLPCDYALLEVLHYTATEDPDLLGQVPTLQDFYQDALRRPRIKKFVSPNTDDEGA</sequence>
<proteinExistence type="predicted"/>
<dbReference type="Pfam" id="PF13409">
    <property type="entry name" value="GST_N_2"/>
    <property type="match status" value="1"/>
</dbReference>
<reference evidence="2 3" key="1">
    <citation type="submission" date="2019-05" db="EMBL/GenBank/DDBJ databases">
        <title>The compact genome of Giardia muris reveals important steps in the evolution of intestinal protozoan parasites.</title>
        <authorList>
            <person name="Xu F."/>
            <person name="Jimenez-Gonzalez A."/>
            <person name="Einarsson E."/>
            <person name="Astvaldsson A."/>
            <person name="Peirasmaki D."/>
            <person name="Eckmann L."/>
            <person name="Andersson J.O."/>
            <person name="Svard S.G."/>
            <person name="Jerlstrom-Hultqvist J."/>
        </authorList>
    </citation>
    <scope>NUCLEOTIDE SEQUENCE [LARGE SCALE GENOMIC DNA]</scope>
    <source>
        <strain evidence="2 3">Roberts-Thomson</strain>
    </source>
</reference>
<dbReference type="InterPro" id="IPR050213">
    <property type="entry name" value="GST_superfamily"/>
</dbReference>
<dbReference type="InterPro" id="IPR036282">
    <property type="entry name" value="Glutathione-S-Trfase_C_sf"/>
</dbReference>
<dbReference type="EMBL" id="VDLU01000003">
    <property type="protein sequence ID" value="TNJ27416.1"/>
    <property type="molecule type" value="Genomic_DNA"/>
</dbReference>
<dbReference type="PANTHER" id="PTHR11571">
    <property type="entry name" value="GLUTATHIONE S-TRANSFERASE"/>
    <property type="match status" value="1"/>
</dbReference>
<accession>A0A4Z1SNR9</accession>
<feature type="domain" description="GST N-terminal" evidence="1">
    <location>
        <begin position="1"/>
        <end position="81"/>
    </location>
</feature>
<dbReference type="InterPro" id="IPR036249">
    <property type="entry name" value="Thioredoxin-like_sf"/>
</dbReference>
<name>A0A4Z1SNR9_GIAMU</name>
<dbReference type="SUPFAM" id="SSF52833">
    <property type="entry name" value="Thioredoxin-like"/>
    <property type="match status" value="1"/>
</dbReference>
<dbReference type="GO" id="GO:0004364">
    <property type="term" value="F:glutathione transferase activity"/>
    <property type="evidence" value="ECO:0007669"/>
    <property type="project" value="TreeGrafter"/>
</dbReference>
<dbReference type="OrthoDB" id="414243at2759"/>
<dbReference type="Proteomes" id="UP000315496">
    <property type="component" value="Chromosome 3"/>
</dbReference>
<protein>
    <submittedName>
        <fullName evidence="2">Glutathione S-transferase-like protein</fullName>
    </submittedName>
</protein>
<dbReference type="VEuPathDB" id="GiardiaDB:GMRT_11292"/>
<evidence type="ECO:0000259" key="1">
    <source>
        <dbReference type="PROSITE" id="PS50404"/>
    </source>
</evidence>
<keyword evidence="3" id="KW-1185">Reference proteome</keyword>
<dbReference type="Gene3D" id="3.40.30.10">
    <property type="entry name" value="Glutaredoxin"/>
    <property type="match status" value="1"/>
</dbReference>
<dbReference type="GO" id="GO:0006749">
    <property type="term" value="P:glutathione metabolic process"/>
    <property type="evidence" value="ECO:0007669"/>
    <property type="project" value="TreeGrafter"/>
</dbReference>
<evidence type="ECO:0000313" key="3">
    <source>
        <dbReference type="Proteomes" id="UP000315496"/>
    </source>
</evidence>
<dbReference type="PROSITE" id="PS50404">
    <property type="entry name" value="GST_NTER"/>
    <property type="match status" value="1"/>
</dbReference>
<dbReference type="PANTHER" id="PTHR11571:SF150">
    <property type="entry name" value="GLUTATHIONE S-TRANSFERASE"/>
    <property type="match status" value="1"/>
</dbReference>
<dbReference type="AlphaFoldDB" id="A0A4Z1SNR9"/>
<comment type="caution">
    <text evidence="2">The sequence shown here is derived from an EMBL/GenBank/DDBJ whole genome shotgun (WGS) entry which is preliminary data.</text>
</comment>
<organism evidence="2 3">
    <name type="scientific">Giardia muris</name>
    <dbReference type="NCBI Taxonomy" id="5742"/>
    <lineage>
        <taxon>Eukaryota</taxon>
        <taxon>Metamonada</taxon>
        <taxon>Diplomonadida</taxon>
        <taxon>Hexamitidae</taxon>
        <taxon>Giardiinae</taxon>
        <taxon>Giardia</taxon>
    </lineage>
</organism>